<name>A0A7R8CQI0_LEPSM</name>
<dbReference type="Proteomes" id="UP000675881">
    <property type="component" value="Chromosome 3"/>
</dbReference>
<dbReference type="EMBL" id="HG994582">
    <property type="protein sequence ID" value="CAF2895245.1"/>
    <property type="molecule type" value="Genomic_DNA"/>
</dbReference>
<accession>A0A7R8CQI0</accession>
<protein>
    <submittedName>
        <fullName evidence="1">(salmon louse) hypothetical protein</fullName>
    </submittedName>
</protein>
<reference evidence="1" key="1">
    <citation type="submission" date="2021-02" db="EMBL/GenBank/DDBJ databases">
        <authorList>
            <person name="Bekaert M."/>
        </authorList>
    </citation>
    <scope>NUCLEOTIDE SEQUENCE</scope>
    <source>
        <strain evidence="1">IoA-00</strain>
    </source>
</reference>
<evidence type="ECO:0000313" key="2">
    <source>
        <dbReference type="Proteomes" id="UP000675881"/>
    </source>
</evidence>
<evidence type="ECO:0000313" key="1">
    <source>
        <dbReference type="EMBL" id="CAF2895245.1"/>
    </source>
</evidence>
<keyword evidence="2" id="KW-1185">Reference proteome</keyword>
<dbReference type="AlphaFoldDB" id="A0A7R8CQI0"/>
<gene>
    <name evidence="1" type="ORF">LSAA_7588</name>
</gene>
<organism evidence="1 2">
    <name type="scientific">Lepeophtheirus salmonis</name>
    <name type="common">Salmon louse</name>
    <name type="synonym">Caligus salmonis</name>
    <dbReference type="NCBI Taxonomy" id="72036"/>
    <lineage>
        <taxon>Eukaryota</taxon>
        <taxon>Metazoa</taxon>
        <taxon>Ecdysozoa</taxon>
        <taxon>Arthropoda</taxon>
        <taxon>Crustacea</taxon>
        <taxon>Multicrustacea</taxon>
        <taxon>Hexanauplia</taxon>
        <taxon>Copepoda</taxon>
        <taxon>Siphonostomatoida</taxon>
        <taxon>Caligidae</taxon>
        <taxon>Lepeophtheirus</taxon>
    </lineage>
</organism>
<dbReference type="PANTHER" id="PTHR45749">
    <property type="match status" value="1"/>
</dbReference>
<sequence>MPYYKGSHAENLCKLCLACLRKSDRPISETQRNFVQNQLFNFYTEFANLIPTGICSGCRLKFAAAQKMAAVSSLLLIKKLVDHLQWLEPITRLHNNCHCEICNIARIKGETATTSRLENNGDHGSNMGVEGFIEDTDANSSINISNQEFIIDASYHPSDANNLCFQSISKDNMVLICVVLTKAEGLEAHSLLSSTTLILNHCNIDINHCVGQCYDGASVMPGSNNGVQEKFRKEVPQAIYIHCYAHRLYLVLVDSVRYVKLAS</sequence>
<dbReference type="PANTHER" id="PTHR45749:SF37">
    <property type="entry name" value="OS05G0311600 PROTEIN"/>
    <property type="match status" value="1"/>
</dbReference>
<proteinExistence type="predicted"/>